<evidence type="ECO:0000313" key="2">
    <source>
        <dbReference type="EMBL" id="ODN67620.1"/>
    </source>
</evidence>
<reference evidence="2 3" key="1">
    <citation type="submission" date="2016-07" db="EMBL/GenBank/DDBJ databases">
        <title>Draft Genome Sequence of Methylophaga muralis Bur 1.</title>
        <authorList>
            <person name="Vasilenko O.V."/>
            <person name="Doronina N.V."/>
            <person name="Shmareva M.N."/>
            <person name="Tarlachkov S.V."/>
            <person name="Mustakhimov I."/>
            <person name="Trotsenko Y.A."/>
        </authorList>
    </citation>
    <scope>NUCLEOTIDE SEQUENCE [LARGE SCALE GENOMIC DNA]</scope>
    <source>
        <strain evidence="2 3">Bur 1</strain>
    </source>
</reference>
<gene>
    <name evidence="2" type="ORF">A9E74_00730</name>
</gene>
<name>A0A1E3GU98_9GAMM</name>
<accession>A0A1E3GU98</accession>
<organism evidence="2 3">
    <name type="scientific">Methylophaga muralis</name>
    <dbReference type="NCBI Taxonomy" id="291169"/>
    <lineage>
        <taxon>Bacteria</taxon>
        <taxon>Pseudomonadati</taxon>
        <taxon>Pseudomonadota</taxon>
        <taxon>Gammaproteobacteria</taxon>
        <taxon>Thiotrichales</taxon>
        <taxon>Piscirickettsiaceae</taxon>
        <taxon>Methylophaga</taxon>
    </lineage>
</organism>
<proteinExistence type="predicted"/>
<dbReference type="EMBL" id="MCRI01000004">
    <property type="protein sequence ID" value="ODN67620.1"/>
    <property type="molecule type" value="Genomic_DNA"/>
</dbReference>
<keyword evidence="1" id="KW-0472">Membrane</keyword>
<keyword evidence="3" id="KW-1185">Reference proteome</keyword>
<comment type="caution">
    <text evidence="2">The sequence shown here is derived from an EMBL/GenBank/DDBJ whole genome shotgun (WGS) entry which is preliminary data.</text>
</comment>
<feature type="transmembrane region" description="Helical" evidence="1">
    <location>
        <begin position="24"/>
        <end position="45"/>
    </location>
</feature>
<evidence type="ECO:0000313" key="3">
    <source>
        <dbReference type="Proteomes" id="UP000094379"/>
    </source>
</evidence>
<dbReference type="AlphaFoldDB" id="A0A1E3GU98"/>
<evidence type="ECO:0000256" key="1">
    <source>
        <dbReference type="SAM" id="Phobius"/>
    </source>
</evidence>
<dbReference type="Proteomes" id="UP000094379">
    <property type="component" value="Unassembled WGS sequence"/>
</dbReference>
<keyword evidence="1" id="KW-0812">Transmembrane</keyword>
<sequence length="134" mass="15838">MEVKMHADAKAQRKWQPQDKKPNLIQWLLVISFGVFIGNVATIGVERTISYWEIYQIAKSIESETEKMKLRMDAQGKINREQVRIRDIENQKRQAGLRQAIETCEFWQEQLAKSKLPEHKMHRDNACEMVGHFR</sequence>
<dbReference type="RefSeq" id="WP_069295267.1">
    <property type="nucleotide sequence ID" value="NZ_MCRI01000004.1"/>
</dbReference>
<protein>
    <submittedName>
        <fullName evidence="2">Uncharacterized protein</fullName>
    </submittedName>
</protein>
<keyword evidence="1" id="KW-1133">Transmembrane helix</keyword>